<organism evidence="2 3">
    <name type="scientific">Mycolicibacterium sarraceniae</name>
    <dbReference type="NCBI Taxonomy" id="1534348"/>
    <lineage>
        <taxon>Bacteria</taxon>
        <taxon>Bacillati</taxon>
        <taxon>Actinomycetota</taxon>
        <taxon>Actinomycetes</taxon>
        <taxon>Mycobacteriales</taxon>
        <taxon>Mycobacteriaceae</taxon>
        <taxon>Mycolicibacterium</taxon>
    </lineage>
</organism>
<feature type="region of interest" description="Disordered" evidence="1">
    <location>
        <begin position="190"/>
        <end position="210"/>
    </location>
</feature>
<name>A0A7I7SSC9_9MYCO</name>
<dbReference type="InterPro" id="IPR002213">
    <property type="entry name" value="UDP_glucos_trans"/>
</dbReference>
<keyword evidence="3" id="KW-1185">Reference proteome</keyword>
<dbReference type="Pfam" id="PF00201">
    <property type="entry name" value="UDPGT"/>
    <property type="match status" value="1"/>
</dbReference>
<gene>
    <name evidence="2" type="ORF">MSAR_26360</name>
</gene>
<reference evidence="2 3" key="1">
    <citation type="journal article" date="2019" name="Emerg. Microbes Infect.">
        <title>Comprehensive subspecies identification of 175 nontuberculous mycobacteria species based on 7547 genomic profiles.</title>
        <authorList>
            <person name="Matsumoto Y."/>
            <person name="Kinjo T."/>
            <person name="Motooka D."/>
            <person name="Nabeya D."/>
            <person name="Jung N."/>
            <person name="Uechi K."/>
            <person name="Horii T."/>
            <person name="Iida T."/>
            <person name="Fujita J."/>
            <person name="Nakamura S."/>
        </authorList>
    </citation>
    <scope>NUCLEOTIDE SEQUENCE [LARGE SCALE GENOMIC DNA]</scope>
    <source>
        <strain evidence="2 3">JCM 30395</strain>
    </source>
</reference>
<proteinExistence type="predicted"/>
<accession>A0A7I7SSC9</accession>
<dbReference type="Gene3D" id="3.40.50.2000">
    <property type="entry name" value="Glycogen Phosphorylase B"/>
    <property type="match status" value="1"/>
</dbReference>
<evidence type="ECO:0000313" key="3">
    <source>
        <dbReference type="Proteomes" id="UP000466445"/>
    </source>
</evidence>
<dbReference type="GO" id="GO:0008194">
    <property type="term" value="F:UDP-glycosyltransferase activity"/>
    <property type="evidence" value="ECO:0007669"/>
    <property type="project" value="InterPro"/>
</dbReference>
<dbReference type="KEGG" id="msar:MSAR_26360"/>
<feature type="compositionally biased region" description="Basic and acidic residues" evidence="1">
    <location>
        <begin position="192"/>
        <end position="210"/>
    </location>
</feature>
<dbReference type="EMBL" id="AP022595">
    <property type="protein sequence ID" value="BBY59500.1"/>
    <property type="molecule type" value="Genomic_DNA"/>
</dbReference>
<evidence type="ECO:0000256" key="1">
    <source>
        <dbReference type="SAM" id="MobiDB-lite"/>
    </source>
</evidence>
<dbReference type="SUPFAM" id="SSF53756">
    <property type="entry name" value="UDP-Glycosyltransferase/glycogen phosphorylase"/>
    <property type="match status" value="1"/>
</dbReference>
<evidence type="ECO:0000313" key="2">
    <source>
        <dbReference type="EMBL" id="BBY59500.1"/>
    </source>
</evidence>
<dbReference type="Proteomes" id="UP000466445">
    <property type="component" value="Chromosome"/>
</dbReference>
<dbReference type="AlphaFoldDB" id="A0A7I7SSC9"/>
<protein>
    <submittedName>
        <fullName evidence="2">Uncharacterized protein</fullName>
    </submittedName>
</protein>
<sequence length="210" mass="23022">MQTSERCLRAVEILRNDYGVADASPFSYASGLSPWLNLYCELSAFPTDEERNVFEPVALFGSHPGRSTTLRHEPYFSDIALKTCASFGTIIWRHYSGVAIAALVAIADSLSTLPEAELVVSLGRSDTSLGSTPPNVTVVDDVDQEAIPREADIFITHQGMNSTHQAIVHTVPMISCPFFGTSPRLPPNALRWESRSRASTPRETRSPSRV</sequence>